<evidence type="ECO:0000256" key="1">
    <source>
        <dbReference type="SAM" id="Phobius"/>
    </source>
</evidence>
<dbReference type="AlphaFoldDB" id="A0A561E320"/>
<gene>
    <name evidence="2" type="ORF">BKA23_2346</name>
</gene>
<evidence type="ECO:0000313" key="3">
    <source>
        <dbReference type="Proteomes" id="UP000318297"/>
    </source>
</evidence>
<keyword evidence="1" id="KW-1133">Transmembrane helix</keyword>
<keyword evidence="3" id="KW-1185">Reference proteome</keyword>
<evidence type="ECO:0000313" key="2">
    <source>
        <dbReference type="EMBL" id="TWE10000.1"/>
    </source>
</evidence>
<dbReference type="EMBL" id="VIVQ01000002">
    <property type="protein sequence ID" value="TWE10000.1"/>
    <property type="molecule type" value="Genomic_DNA"/>
</dbReference>
<reference evidence="2 3" key="1">
    <citation type="submission" date="2019-06" db="EMBL/GenBank/DDBJ databases">
        <title>Sequencing the genomes of 1000 actinobacteria strains.</title>
        <authorList>
            <person name="Klenk H.-P."/>
        </authorList>
    </citation>
    <scope>NUCLEOTIDE SEQUENCE [LARGE SCALE GENOMIC DNA]</scope>
    <source>
        <strain evidence="2 3">DSM 19560</strain>
    </source>
</reference>
<comment type="caution">
    <text evidence="2">The sequence shown here is derived from an EMBL/GenBank/DDBJ whole genome shotgun (WGS) entry which is preliminary data.</text>
</comment>
<keyword evidence="1" id="KW-0812">Transmembrane</keyword>
<dbReference type="Proteomes" id="UP000318297">
    <property type="component" value="Unassembled WGS sequence"/>
</dbReference>
<keyword evidence="1" id="KW-0472">Membrane</keyword>
<name>A0A561E320_9MICO</name>
<dbReference type="Pfam" id="PF14029">
    <property type="entry name" value="DUF4244"/>
    <property type="match status" value="1"/>
</dbReference>
<dbReference type="InterPro" id="IPR025338">
    <property type="entry name" value="DUF4244"/>
</dbReference>
<proteinExistence type="predicted"/>
<protein>
    <submittedName>
        <fullName evidence="2">Uncharacterized protein DUF4244</fullName>
    </submittedName>
</protein>
<dbReference type="RefSeq" id="WP_145228740.1">
    <property type="nucleotide sequence ID" value="NZ_VIVQ01000002.1"/>
</dbReference>
<organism evidence="2 3">
    <name type="scientific">Rudaeicoccus suwonensis</name>
    <dbReference type="NCBI Taxonomy" id="657409"/>
    <lineage>
        <taxon>Bacteria</taxon>
        <taxon>Bacillati</taxon>
        <taxon>Actinomycetota</taxon>
        <taxon>Actinomycetes</taxon>
        <taxon>Micrococcales</taxon>
        <taxon>Dermacoccaceae</taxon>
        <taxon>Rudaeicoccus</taxon>
    </lineage>
</organism>
<feature type="transmembrane region" description="Helical" evidence="1">
    <location>
        <begin position="36"/>
        <end position="54"/>
    </location>
</feature>
<accession>A0A561E320</accession>
<sequence>MSQRYVRVGARLQQRWISATSAARTGRESGMTTAEYAVGTLAAVAFAAVLMAVVKSGAVKSALTSIIESALSVAG</sequence>